<comment type="caution">
    <text evidence="3">The sequence shown here is derived from an EMBL/GenBank/DDBJ whole genome shotgun (WGS) entry which is preliminary data.</text>
</comment>
<feature type="compositionally biased region" description="Low complexity" evidence="1">
    <location>
        <begin position="133"/>
        <end position="161"/>
    </location>
</feature>
<evidence type="ECO:0000256" key="2">
    <source>
        <dbReference type="SAM" id="SignalP"/>
    </source>
</evidence>
<gene>
    <name evidence="3" type="ORF">Moror_15125</name>
</gene>
<dbReference type="HOGENOM" id="CLU_1415524_0_0_1"/>
<protein>
    <submittedName>
        <fullName evidence="3">Uncharacterized protein</fullName>
    </submittedName>
</protein>
<organism evidence="3 4">
    <name type="scientific">Moniliophthora roreri (strain MCA 2997)</name>
    <name type="common">Cocoa frosty pod rot fungus</name>
    <name type="synonym">Crinipellis roreri</name>
    <dbReference type="NCBI Taxonomy" id="1381753"/>
    <lineage>
        <taxon>Eukaryota</taxon>
        <taxon>Fungi</taxon>
        <taxon>Dikarya</taxon>
        <taxon>Basidiomycota</taxon>
        <taxon>Agaricomycotina</taxon>
        <taxon>Agaricomycetes</taxon>
        <taxon>Agaricomycetidae</taxon>
        <taxon>Agaricales</taxon>
        <taxon>Marasmiineae</taxon>
        <taxon>Marasmiaceae</taxon>
        <taxon>Moniliophthora</taxon>
    </lineage>
</organism>
<keyword evidence="2" id="KW-0732">Signal</keyword>
<keyword evidence="4" id="KW-1185">Reference proteome</keyword>
<dbReference type="Proteomes" id="UP000017559">
    <property type="component" value="Unassembled WGS sequence"/>
</dbReference>
<dbReference type="EMBL" id="AWSO01000882">
    <property type="protein sequence ID" value="ESK86821.1"/>
    <property type="molecule type" value="Genomic_DNA"/>
</dbReference>
<reference evidence="3 4" key="1">
    <citation type="journal article" date="2014" name="BMC Genomics">
        <title>Genome and secretome analysis of the hemibiotrophic fungal pathogen, Moniliophthora roreri, which causes frosty pod rot disease of cacao: mechanisms of the biotrophic and necrotrophic phases.</title>
        <authorList>
            <person name="Meinhardt L.W."/>
            <person name="Costa G.G.L."/>
            <person name="Thomazella D.P.T."/>
            <person name="Teixeira P.J.P.L."/>
            <person name="Carazzolle M.F."/>
            <person name="Schuster S.C."/>
            <person name="Carlson J.E."/>
            <person name="Guiltinan M.J."/>
            <person name="Mieczkowski P."/>
            <person name="Farmer A."/>
            <person name="Ramaraj T."/>
            <person name="Crozier J."/>
            <person name="Davis R.E."/>
            <person name="Shao J."/>
            <person name="Melnick R.L."/>
            <person name="Pereira G.A.G."/>
            <person name="Bailey B.A."/>
        </authorList>
    </citation>
    <scope>NUCLEOTIDE SEQUENCE [LARGE SCALE GENOMIC DNA]</scope>
    <source>
        <strain evidence="3 4">MCA 2997</strain>
    </source>
</reference>
<feature type="signal peptide" evidence="2">
    <location>
        <begin position="1"/>
        <end position="20"/>
    </location>
</feature>
<evidence type="ECO:0000313" key="4">
    <source>
        <dbReference type="Proteomes" id="UP000017559"/>
    </source>
</evidence>
<dbReference type="AlphaFoldDB" id="V2X226"/>
<accession>V2X226</accession>
<dbReference type="KEGG" id="mrr:Moror_15125"/>
<sequence>MFFAQFSLFLALGIFPSVFGGPLEGLLGLNSPLQARQGSLNIPTECENACSPVTPLLASQQCSPQQCCTSEFGLGLRDCLLCVGTVMGIQDYTEPQQTLDKFAASCAAQGFQMPSLTLPGQDTNRESSSFNPSTTSTRSQTTITSLPTTSTDTAPTTGPSSQNNGASTLRGTSWLGDISIAIILGLGIFQEL</sequence>
<evidence type="ECO:0000313" key="3">
    <source>
        <dbReference type="EMBL" id="ESK86821.1"/>
    </source>
</evidence>
<feature type="compositionally biased region" description="Polar residues" evidence="1">
    <location>
        <begin position="117"/>
        <end position="132"/>
    </location>
</feature>
<proteinExistence type="predicted"/>
<feature type="chain" id="PRO_5004711852" evidence="2">
    <location>
        <begin position="21"/>
        <end position="192"/>
    </location>
</feature>
<name>V2X226_MONRO</name>
<evidence type="ECO:0000256" key="1">
    <source>
        <dbReference type="SAM" id="MobiDB-lite"/>
    </source>
</evidence>
<feature type="region of interest" description="Disordered" evidence="1">
    <location>
        <begin position="117"/>
        <end position="168"/>
    </location>
</feature>
<dbReference type="OrthoDB" id="3030369at2759"/>